<feature type="region of interest" description="Disordered" evidence="1">
    <location>
        <begin position="86"/>
        <end position="111"/>
    </location>
</feature>
<name>A0ABD1Y8F1_9MARC</name>
<reference evidence="2 3" key="1">
    <citation type="submission" date="2024-09" db="EMBL/GenBank/DDBJ databases">
        <title>Chromosome-scale assembly of Riccia fluitans.</title>
        <authorList>
            <person name="Paukszto L."/>
            <person name="Sawicki J."/>
            <person name="Karawczyk K."/>
            <person name="Piernik-Szablinska J."/>
            <person name="Szczecinska M."/>
            <person name="Mazdziarz M."/>
        </authorList>
    </citation>
    <scope>NUCLEOTIDE SEQUENCE [LARGE SCALE GENOMIC DNA]</scope>
    <source>
        <strain evidence="2">Rf_01</strain>
        <tissue evidence="2">Aerial parts of the thallus</tissue>
    </source>
</reference>
<proteinExistence type="predicted"/>
<evidence type="ECO:0000313" key="2">
    <source>
        <dbReference type="EMBL" id="KAL2622906.1"/>
    </source>
</evidence>
<feature type="compositionally biased region" description="Basic and acidic residues" evidence="1">
    <location>
        <begin position="193"/>
        <end position="221"/>
    </location>
</feature>
<evidence type="ECO:0000256" key="1">
    <source>
        <dbReference type="SAM" id="MobiDB-lite"/>
    </source>
</evidence>
<accession>A0ABD1Y8F1</accession>
<organism evidence="2 3">
    <name type="scientific">Riccia fluitans</name>
    <dbReference type="NCBI Taxonomy" id="41844"/>
    <lineage>
        <taxon>Eukaryota</taxon>
        <taxon>Viridiplantae</taxon>
        <taxon>Streptophyta</taxon>
        <taxon>Embryophyta</taxon>
        <taxon>Marchantiophyta</taxon>
        <taxon>Marchantiopsida</taxon>
        <taxon>Marchantiidae</taxon>
        <taxon>Marchantiales</taxon>
        <taxon>Ricciaceae</taxon>
        <taxon>Riccia</taxon>
    </lineage>
</organism>
<comment type="caution">
    <text evidence="2">The sequence shown here is derived from an EMBL/GenBank/DDBJ whole genome shotgun (WGS) entry which is preliminary data.</text>
</comment>
<keyword evidence="3" id="KW-1185">Reference proteome</keyword>
<feature type="region of interest" description="Disordered" evidence="1">
    <location>
        <begin position="171"/>
        <end position="221"/>
    </location>
</feature>
<gene>
    <name evidence="2" type="ORF">R1flu_003111</name>
</gene>
<evidence type="ECO:0000313" key="3">
    <source>
        <dbReference type="Proteomes" id="UP001605036"/>
    </source>
</evidence>
<protein>
    <submittedName>
        <fullName evidence="2">Uncharacterized protein</fullName>
    </submittedName>
</protein>
<dbReference type="Proteomes" id="UP001605036">
    <property type="component" value="Unassembled WGS sequence"/>
</dbReference>
<sequence>MQGVPQLNGRFLETGTAGVSRLAAVRPFMNLNFGESVNNSAIGSRPQPVIQDFAESQVPNSQDPLPDGSVLLDAAADLTVEADVVQAGPRHRRQTASGKNASKPPAKEGVKSHFHWHDPAIVALIEGKKEEQDEDNGRSGPTGVLLREEAGKAHLGINGRIKMAWQNGYEGWEKTTSGRNGCLPNGTGPIGHQENETSMRDDGRKWRRRGDSPKDKIPKKC</sequence>
<dbReference type="EMBL" id="JBHFFA010000006">
    <property type="protein sequence ID" value="KAL2622906.1"/>
    <property type="molecule type" value="Genomic_DNA"/>
</dbReference>
<dbReference type="AlphaFoldDB" id="A0ABD1Y8F1"/>